<sequence>MVNTAVNWLLVMVALATAETLTGYTPNCGMVQVGQTIVLRDGRIGKVTHQACQASARCAFSSDGTEWCSGWKESNQMTYIKCIHSATGPGMPECSCSCNY</sequence>
<keyword evidence="1" id="KW-0732">Signal</keyword>
<keyword evidence="3" id="KW-1185">Reference proteome</keyword>
<dbReference type="AlphaFoldDB" id="A0A1Y2FLE8"/>
<proteinExistence type="predicted"/>
<evidence type="ECO:0000256" key="1">
    <source>
        <dbReference type="SAM" id="SignalP"/>
    </source>
</evidence>
<dbReference type="RefSeq" id="XP_040726605.1">
    <property type="nucleotide sequence ID" value="XM_040868862.1"/>
</dbReference>
<evidence type="ECO:0000313" key="2">
    <source>
        <dbReference type="EMBL" id="ORY84822.1"/>
    </source>
</evidence>
<name>A0A1Y2FLE8_PROLT</name>
<feature type="chain" id="PRO_5011009124" evidence="1">
    <location>
        <begin position="19"/>
        <end position="100"/>
    </location>
</feature>
<accession>A0A1Y2FLE8</accession>
<comment type="caution">
    <text evidence="2">The sequence shown here is derived from an EMBL/GenBank/DDBJ whole genome shotgun (WGS) entry which is preliminary data.</text>
</comment>
<protein>
    <submittedName>
        <fullName evidence="2">Uncharacterized protein</fullName>
    </submittedName>
</protein>
<gene>
    <name evidence="2" type="ORF">BCR37DRAFT_377600</name>
</gene>
<reference evidence="2 3" key="1">
    <citation type="submission" date="2016-07" db="EMBL/GenBank/DDBJ databases">
        <title>Pervasive Adenine N6-methylation of Active Genes in Fungi.</title>
        <authorList>
            <consortium name="DOE Joint Genome Institute"/>
            <person name="Mondo S.J."/>
            <person name="Dannebaum R.O."/>
            <person name="Kuo R.C."/>
            <person name="Labutti K."/>
            <person name="Haridas S."/>
            <person name="Kuo A."/>
            <person name="Salamov A."/>
            <person name="Ahrendt S.R."/>
            <person name="Lipzen A."/>
            <person name="Sullivan W."/>
            <person name="Andreopoulos W.B."/>
            <person name="Clum A."/>
            <person name="Lindquist E."/>
            <person name="Daum C."/>
            <person name="Ramamoorthy G.K."/>
            <person name="Gryganskyi A."/>
            <person name="Culley D."/>
            <person name="Magnuson J.K."/>
            <person name="James T.Y."/>
            <person name="O'Malley M.A."/>
            <person name="Stajich J.E."/>
            <person name="Spatafora J.W."/>
            <person name="Visel A."/>
            <person name="Grigoriev I.V."/>
        </authorList>
    </citation>
    <scope>NUCLEOTIDE SEQUENCE [LARGE SCALE GENOMIC DNA]</scope>
    <source>
        <strain evidence="2 3">12-1054</strain>
    </source>
</reference>
<evidence type="ECO:0000313" key="3">
    <source>
        <dbReference type="Proteomes" id="UP000193685"/>
    </source>
</evidence>
<dbReference type="GeneID" id="63785461"/>
<organism evidence="2 3">
    <name type="scientific">Protomyces lactucae-debilis</name>
    <dbReference type="NCBI Taxonomy" id="2754530"/>
    <lineage>
        <taxon>Eukaryota</taxon>
        <taxon>Fungi</taxon>
        <taxon>Dikarya</taxon>
        <taxon>Ascomycota</taxon>
        <taxon>Taphrinomycotina</taxon>
        <taxon>Taphrinomycetes</taxon>
        <taxon>Taphrinales</taxon>
        <taxon>Protomycetaceae</taxon>
        <taxon>Protomyces</taxon>
    </lineage>
</organism>
<dbReference type="Proteomes" id="UP000193685">
    <property type="component" value="Unassembled WGS sequence"/>
</dbReference>
<dbReference type="EMBL" id="MCFI01000005">
    <property type="protein sequence ID" value="ORY84822.1"/>
    <property type="molecule type" value="Genomic_DNA"/>
</dbReference>
<feature type="signal peptide" evidence="1">
    <location>
        <begin position="1"/>
        <end position="18"/>
    </location>
</feature>